<comment type="caution">
    <text evidence="1">The sequence shown here is derived from an EMBL/GenBank/DDBJ whole genome shotgun (WGS) entry which is preliminary data.</text>
</comment>
<reference evidence="1 2" key="1">
    <citation type="submission" date="2019-06" db="EMBL/GenBank/DDBJ databases">
        <title>Whole genome shotgun sequence of Zoogloea ramigera NBRC 15342.</title>
        <authorList>
            <person name="Hosoyama A."/>
            <person name="Uohara A."/>
            <person name="Ohji S."/>
            <person name="Ichikawa N."/>
        </authorList>
    </citation>
    <scope>NUCLEOTIDE SEQUENCE [LARGE SCALE GENOMIC DNA]</scope>
    <source>
        <strain evidence="1 2">NBRC 15342</strain>
    </source>
</reference>
<accession>A0A4Y4CV78</accession>
<proteinExistence type="predicted"/>
<evidence type="ECO:0000313" key="1">
    <source>
        <dbReference type="EMBL" id="GEC96236.1"/>
    </source>
</evidence>
<keyword evidence="2" id="KW-1185">Reference proteome</keyword>
<dbReference type="Gene3D" id="3.30.450.30">
    <property type="entry name" value="Dynein light chain 2a, cytoplasmic"/>
    <property type="match status" value="1"/>
</dbReference>
<protein>
    <submittedName>
        <fullName evidence="1">Uncharacterized protein</fullName>
    </submittedName>
</protein>
<dbReference type="EMBL" id="BJNV01000038">
    <property type="protein sequence ID" value="GEC96236.1"/>
    <property type="molecule type" value="Genomic_DNA"/>
</dbReference>
<sequence length="210" mass="22442">MLEIIPGNYLTVTPYGAWRAVARADDSPERRILMAILREATSPELTLAAASFWTGESDAEAALTPLLRLQEDASLQAWPSARAAPLGTLEATLPQFLAQLSDAGQAVLADSMGFCLAMTGYDHETGEALAALGADMLSVAERQSAALAKLGDHLLDGWGNVDAAGISGLSFWPMHVGRTRLALTVSGRPRFNQQAFADLVWALCVRYGRL</sequence>
<dbReference type="RefSeq" id="WP_141352358.1">
    <property type="nucleotide sequence ID" value="NZ_BJNV01000038.1"/>
</dbReference>
<organism evidence="1 2">
    <name type="scientific">Zoogloea ramigera</name>
    <dbReference type="NCBI Taxonomy" id="350"/>
    <lineage>
        <taxon>Bacteria</taxon>
        <taxon>Pseudomonadati</taxon>
        <taxon>Pseudomonadota</taxon>
        <taxon>Betaproteobacteria</taxon>
        <taxon>Rhodocyclales</taxon>
        <taxon>Zoogloeaceae</taxon>
        <taxon>Zoogloea</taxon>
    </lineage>
</organism>
<gene>
    <name evidence="1" type="ORF">ZRA01_23090</name>
</gene>
<name>A0A4Y4CV78_ZOORA</name>
<dbReference type="OrthoDB" id="5295752at2"/>
<dbReference type="SUPFAM" id="SSF103196">
    <property type="entry name" value="Roadblock/LC7 domain"/>
    <property type="match status" value="1"/>
</dbReference>
<evidence type="ECO:0000313" key="2">
    <source>
        <dbReference type="Proteomes" id="UP000318422"/>
    </source>
</evidence>
<dbReference type="AlphaFoldDB" id="A0A4Y4CV78"/>
<dbReference type="Proteomes" id="UP000318422">
    <property type="component" value="Unassembled WGS sequence"/>
</dbReference>